<dbReference type="GO" id="GO:0006265">
    <property type="term" value="P:DNA topological change"/>
    <property type="evidence" value="ECO:0007669"/>
    <property type="project" value="InterPro"/>
</dbReference>
<dbReference type="SUPFAM" id="SSF56349">
    <property type="entry name" value="DNA breaking-rejoining enzymes"/>
    <property type="match status" value="1"/>
</dbReference>
<reference evidence="3" key="1">
    <citation type="journal article" date="2014" name="Genome Biol. Evol.">
        <title>Pangenome evidence for extensive interdomain horizontal transfer affecting lineage core and shell genes in uncultured planktonic thaumarchaeota and euryarchaeota.</title>
        <authorList>
            <person name="Deschamps P."/>
            <person name="Zivanovic Y."/>
            <person name="Moreira D."/>
            <person name="Rodriguez-Valera F."/>
            <person name="Lopez-Garcia P."/>
        </authorList>
    </citation>
    <scope>NUCLEOTIDE SEQUENCE</scope>
</reference>
<evidence type="ECO:0000313" key="3">
    <source>
        <dbReference type="EMBL" id="AIF23612.1"/>
    </source>
</evidence>
<dbReference type="InterPro" id="IPR025834">
    <property type="entry name" value="TopoI_C_dom"/>
</dbReference>
<evidence type="ECO:0000259" key="2">
    <source>
        <dbReference type="Pfam" id="PF14370"/>
    </source>
</evidence>
<dbReference type="GO" id="GO:0003917">
    <property type="term" value="F:DNA topoisomerase type I (single strand cut, ATP-independent) activity"/>
    <property type="evidence" value="ECO:0007669"/>
    <property type="project" value="InterPro"/>
</dbReference>
<dbReference type="InterPro" id="IPR014727">
    <property type="entry name" value="TopoI_cat_a/b-sub_euk"/>
</dbReference>
<organism evidence="3">
    <name type="scientific">uncultured marine thaumarchaeote SAT1000_17_H05</name>
    <dbReference type="NCBI Taxonomy" id="1456390"/>
    <lineage>
        <taxon>Archaea</taxon>
        <taxon>Nitrososphaerota</taxon>
        <taxon>environmental samples</taxon>
    </lineage>
</organism>
<dbReference type="InterPro" id="IPR011010">
    <property type="entry name" value="DNA_brk_join_enz"/>
</dbReference>
<keyword evidence="3" id="KW-0413">Isomerase</keyword>
<keyword evidence="1" id="KW-0175">Coiled coil</keyword>
<protein>
    <submittedName>
        <fullName evidence="3">2-alkenal reductase (TOP1)</fullName>
        <ecNumber evidence="3">5.99.1.2</ecNumber>
    </submittedName>
</protein>
<dbReference type="EC" id="5.99.1.2" evidence="3"/>
<dbReference type="AlphaFoldDB" id="A0A075IA92"/>
<proteinExistence type="predicted"/>
<dbReference type="PANTHER" id="PTHR10290:SF3">
    <property type="entry name" value="DNA TOPOISOMERASE 1"/>
    <property type="match status" value="1"/>
</dbReference>
<dbReference type="PROSITE" id="PS52038">
    <property type="entry name" value="TOPO_IB_2"/>
    <property type="match status" value="1"/>
</dbReference>
<accession>A0A075IA92</accession>
<dbReference type="InterPro" id="IPR051062">
    <property type="entry name" value="Topoisomerase_IB"/>
</dbReference>
<dbReference type="GO" id="GO:0003677">
    <property type="term" value="F:DNA binding"/>
    <property type="evidence" value="ECO:0007669"/>
    <property type="project" value="InterPro"/>
</dbReference>
<dbReference type="GO" id="GO:0005694">
    <property type="term" value="C:chromosome"/>
    <property type="evidence" value="ECO:0007669"/>
    <property type="project" value="InterPro"/>
</dbReference>
<evidence type="ECO:0000256" key="1">
    <source>
        <dbReference type="SAM" id="Coils"/>
    </source>
</evidence>
<feature type="coiled-coil region" evidence="1">
    <location>
        <begin position="39"/>
        <end position="91"/>
    </location>
</feature>
<dbReference type="Pfam" id="PF14370">
    <property type="entry name" value="Topo_C_assoc"/>
    <property type="match status" value="1"/>
</dbReference>
<dbReference type="EMBL" id="KF901236">
    <property type="protein sequence ID" value="AIF23612.1"/>
    <property type="molecule type" value="Genomic_DNA"/>
</dbReference>
<dbReference type="PANTHER" id="PTHR10290">
    <property type="entry name" value="DNA TOPOISOMERASE I"/>
    <property type="match status" value="1"/>
</dbReference>
<gene>
    <name evidence="3" type="primary">TOP1</name>
</gene>
<feature type="domain" description="Topoisomerase I C-terminal" evidence="2">
    <location>
        <begin position="76"/>
        <end position="143"/>
    </location>
</feature>
<name>A0A075IA92_9ARCH</name>
<dbReference type="Gene3D" id="1.10.132.10">
    <property type="match status" value="1"/>
</dbReference>
<sequence>MCNHKRTIPKNFEASLQKKKDTLENVEKTKPWKKSEVLLKKAQSKITKTEKQKEMQNERIKKIKTMIKKRKTKHAERIEKLELQINLTEKTRDYNLGTSLRNYIDPRIFKAWTDEVGVEWEKLYTSVLQKKFLWVKNTSLKWNKISKEY</sequence>